<sequence>MPRPDAPRPWRHGFRPGRLVLGLTGLGVAALYAGDAAGAWHTPWYAVLPLLAAGLVLAGGAGLLGQRARRRRAARAASSDSTGAPASTSGSQAIR</sequence>
<keyword evidence="4" id="KW-1185">Reference proteome</keyword>
<feature type="region of interest" description="Disordered" evidence="1">
    <location>
        <begin position="69"/>
        <end position="95"/>
    </location>
</feature>
<evidence type="ECO:0000313" key="3">
    <source>
        <dbReference type="EMBL" id="MEU0712543.1"/>
    </source>
</evidence>
<keyword evidence="2" id="KW-0472">Membrane</keyword>
<evidence type="ECO:0000256" key="1">
    <source>
        <dbReference type="SAM" id="MobiDB-lite"/>
    </source>
</evidence>
<gene>
    <name evidence="3" type="ORF">ABZ508_34860</name>
</gene>
<dbReference type="RefSeq" id="WP_064069894.1">
    <property type="nucleotide sequence ID" value="NZ_JBEXZO010000016.1"/>
</dbReference>
<feature type="compositionally biased region" description="Polar residues" evidence="1">
    <location>
        <begin position="78"/>
        <end position="95"/>
    </location>
</feature>
<evidence type="ECO:0000313" key="4">
    <source>
        <dbReference type="Proteomes" id="UP001550378"/>
    </source>
</evidence>
<organism evidence="3 4">
    <name type="scientific">Streptomyces lavendulocolor</name>
    <dbReference type="NCBI Taxonomy" id="67316"/>
    <lineage>
        <taxon>Bacteria</taxon>
        <taxon>Bacillati</taxon>
        <taxon>Actinomycetota</taxon>
        <taxon>Actinomycetes</taxon>
        <taxon>Kitasatosporales</taxon>
        <taxon>Streptomycetaceae</taxon>
        <taxon>Streptomyces</taxon>
    </lineage>
</organism>
<comment type="caution">
    <text evidence="3">The sequence shown here is derived from an EMBL/GenBank/DDBJ whole genome shotgun (WGS) entry which is preliminary data.</text>
</comment>
<feature type="transmembrane region" description="Helical" evidence="2">
    <location>
        <begin position="46"/>
        <end position="65"/>
    </location>
</feature>
<evidence type="ECO:0000256" key="2">
    <source>
        <dbReference type="SAM" id="Phobius"/>
    </source>
</evidence>
<dbReference type="Proteomes" id="UP001550378">
    <property type="component" value="Unassembled WGS sequence"/>
</dbReference>
<evidence type="ECO:0008006" key="5">
    <source>
        <dbReference type="Google" id="ProtNLM"/>
    </source>
</evidence>
<protein>
    <recommendedName>
        <fullName evidence="5">Integral membrane protein</fullName>
    </recommendedName>
</protein>
<keyword evidence="2" id="KW-1133">Transmembrane helix</keyword>
<name>A0ABV2WGS1_9ACTN</name>
<keyword evidence="2" id="KW-0812">Transmembrane</keyword>
<dbReference type="EMBL" id="JBEXZR010000065">
    <property type="protein sequence ID" value="MEU0712543.1"/>
    <property type="molecule type" value="Genomic_DNA"/>
</dbReference>
<accession>A0ABV2WGS1</accession>
<proteinExistence type="predicted"/>
<reference evidence="3 4" key="1">
    <citation type="submission" date="2024-06" db="EMBL/GenBank/DDBJ databases">
        <title>The Natural Products Discovery Center: Release of the First 8490 Sequenced Strains for Exploring Actinobacteria Biosynthetic Diversity.</title>
        <authorList>
            <person name="Kalkreuter E."/>
            <person name="Kautsar S.A."/>
            <person name="Yang D."/>
            <person name="Bader C.D."/>
            <person name="Teijaro C.N."/>
            <person name="Fluegel L."/>
            <person name="Davis C.M."/>
            <person name="Simpson J.R."/>
            <person name="Lauterbach L."/>
            <person name="Steele A.D."/>
            <person name="Gui C."/>
            <person name="Meng S."/>
            <person name="Li G."/>
            <person name="Viehrig K."/>
            <person name="Ye F."/>
            <person name="Su P."/>
            <person name="Kiefer A.F."/>
            <person name="Nichols A."/>
            <person name="Cepeda A.J."/>
            <person name="Yan W."/>
            <person name="Fan B."/>
            <person name="Jiang Y."/>
            <person name="Adhikari A."/>
            <person name="Zheng C.-J."/>
            <person name="Schuster L."/>
            <person name="Cowan T.M."/>
            <person name="Smanski M.J."/>
            <person name="Chevrette M.G."/>
            <person name="De Carvalho L.P.S."/>
            <person name="Shen B."/>
        </authorList>
    </citation>
    <scope>NUCLEOTIDE SEQUENCE [LARGE SCALE GENOMIC DNA]</scope>
    <source>
        <strain evidence="3 4">NPDC006337</strain>
    </source>
</reference>